<dbReference type="SUPFAM" id="SSF56112">
    <property type="entry name" value="Protein kinase-like (PK-like)"/>
    <property type="match status" value="1"/>
</dbReference>
<dbReference type="GO" id="GO:0004672">
    <property type="term" value="F:protein kinase activity"/>
    <property type="evidence" value="ECO:0007669"/>
    <property type="project" value="InterPro"/>
</dbReference>
<evidence type="ECO:0000313" key="2">
    <source>
        <dbReference type="EMBL" id="SEN02920.1"/>
    </source>
</evidence>
<keyword evidence="3" id="KW-1185">Reference proteome</keyword>
<dbReference type="Gene3D" id="1.10.510.10">
    <property type="entry name" value="Transferase(Phosphotransferase) domain 1"/>
    <property type="match status" value="1"/>
</dbReference>
<dbReference type="PANTHER" id="PTHR24362:SF309">
    <property type="entry name" value="PROTEIN KINASE DOMAIN-CONTAINING PROTEIN"/>
    <property type="match status" value="1"/>
</dbReference>
<dbReference type="AlphaFoldDB" id="A0A1H8D6J4"/>
<reference evidence="2 3" key="1">
    <citation type="submission" date="2016-10" db="EMBL/GenBank/DDBJ databases">
        <authorList>
            <person name="de Groot N.N."/>
        </authorList>
    </citation>
    <scope>NUCLEOTIDE SEQUENCE [LARGE SCALE GENOMIC DNA]</scope>
    <source>
        <strain evidence="2 3">DSM 46701</strain>
    </source>
</reference>
<dbReference type="STRING" id="1173111.SAMN05444955_10516"/>
<name>A0A1H8D6J4_9BACL</name>
<dbReference type="InterPro" id="IPR011009">
    <property type="entry name" value="Kinase-like_dom_sf"/>
</dbReference>
<gene>
    <name evidence="2" type="ORF">SAMN05444955_10516</name>
</gene>
<dbReference type="OrthoDB" id="2988131at2"/>
<keyword evidence="2" id="KW-0418">Kinase</keyword>
<dbReference type="PANTHER" id="PTHR24362">
    <property type="entry name" value="SERINE/THREONINE-PROTEIN KINASE NEK"/>
    <property type="match status" value="1"/>
</dbReference>
<organism evidence="2 3">
    <name type="scientific">Lihuaxuella thermophila</name>
    <dbReference type="NCBI Taxonomy" id="1173111"/>
    <lineage>
        <taxon>Bacteria</taxon>
        <taxon>Bacillati</taxon>
        <taxon>Bacillota</taxon>
        <taxon>Bacilli</taxon>
        <taxon>Bacillales</taxon>
        <taxon>Thermoactinomycetaceae</taxon>
        <taxon>Lihuaxuella</taxon>
    </lineage>
</organism>
<evidence type="ECO:0000313" key="3">
    <source>
        <dbReference type="Proteomes" id="UP000199695"/>
    </source>
</evidence>
<dbReference type="GO" id="GO:0005524">
    <property type="term" value="F:ATP binding"/>
    <property type="evidence" value="ECO:0007669"/>
    <property type="project" value="InterPro"/>
</dbReference>
<dbReference type="InterPro" id="IPR000719">
    <property type="entry name" value="Prot_kinase_dom"/>
</dbReference>
<protein>
    <submittedName>
        <fullName evidence="2">Protein kinase domain-containing protein</fullName>
    </submittedName>
</protein>
<keyword evidence="2" id="KW-0808">Transferase</keyword>
<dbReference type="RefSeq" id="WP_089966556.1">
    <property type="nucleotide sequence ID" value="NZ_FOCQ01000005.1"/>
</dbReference>
<accession>A0A1H8D6J4</accession>
<proteinExistence type="predicted"/>
<dbReference type="PROSITE" id="PS50011">
    <property type="entry name" value="PROTEIN_KINASE_DOM"/>
    <property type="match status" value="1"/>
</dbReference>
<evidence type="ECO:0000259" key="1">
    <source>
        <dbReference type="PROSITE" id="PS50011"/>
    </source>
</evidence>
<sequence>MIINEDRRYLEFIDKLSEFLDMQLTVLKPLHARKGCSYKIKGDNEEMMIKMMDLLSDETKVTNRAHALKKEAKILRDVNQFTGDLFVASGELDSIFWLLRRWIDGVTVTHHCSYLREKPLSIDHKRQFIQDLCKMLENVVHLYKCGYLHGDLQPKHFVVDKEENFHLIDLETAVNVNHPNSDYRGGMVHYVPPETTTQMMDGNANIPLDAISEIYSFGAVAFFLYTGKTPVVYVESLEEEEKIDLKAIPFEQKLLAVSQGRIRSFEQAGAEPFPELERILMKCLEKDRTKRYQTFGDLNAALEELL</sequence>
<dbReference type="Pfam" id="PF00069">
    <property type="entry name" value="Pkinase"/>
    <property type="match status" value="1"/>
</dbReference>
<dbReference type="Proteomes" id="UP000199695">
    <property type="component" value="Unassembled WGS sequence"/>
</dbReference>
<dbReference type="EMBL" id="FOCQ01000005">
    <property type="protein sequence ID" value="SEN02920.1"/>
    <property type="molecule type" value="Genomic_DNA"/>
</dbReference>
<dbReference type="SMART" id="SM00220">
    <property type="entry name" value="S_TKc"/>
    <property type="match status" value="1"/>
</dbReference>
<feature type="domain" description="Protein kinase" evidence="1">
    <location>
        <begin position="1"/>
        <end position="306"/>
    </location>
</feature>